<dbReference type="InterPro" id="IPR009003">
    <property type="entry name" value="Peptidase_S1_PA"/>
</dbReference>
<organism evidence="2 3">
    <name type="scientific">Taibaiella soli</name>
    <dbReference type="NCBI Taxonomy" id="1649169"/>
    <lineage>
        <taxon>Bacteria</taxon>
        <taxon>Pseudomonadati</taxon>
        <taxon>Bacteroidota</taxon>
        <taxon>Chitinophagia</taxon>
        <taxon>Chitinophagales</taxon>
        <taxon>Chitinophagaceae</taxon>
        <taxon>Taibaiella</taxon>
    </lineage>
</organism>
<name>A0A2W2AN25_9BACT</name>
<dbReference type="EMBL" id="QKTW01000010">
    <property type="protein sequence ID" value="PZF73730.1"/>
    <property type="molecule type" value="Genomic_DNA"/>
</dbReference>
<proteinExistence type="predicted"/>
<protein>
    <recommendedName>
        <fullName evidence="1">Secretion system C-terminal sorting domain-containing protein</fullName>
    </recommendedName>
</protein>
<dbReference type="NCBIfam" id="TIGR04183">
    <property type="entry name" value="Por_Secre_tail"/>
    <property type="match status" value="1"/>
</dbReference>
<dbReference type="Pfam" id="PF18962">
    <property type="entry name" value="Por_Secre_tail"/>
    <property type="match status" value="1"/>
</dbReference>
<keyword evidence="3" id="KW-1185">Reference proteome</keyword>
<reference evidence="2 3" key="1">
    <citation type="submission" date="2018-06" db="EMBL/GenBank/DDBJ databases">
        <title>Mucibacter soli gen. nov., sp. nov., a new member of the family Chitinophagaceae producing mucin.</title>
        <authorList>
            <person name="Kim M.-K."/>
            <person name="Park S."/>
            <person name="Kim T.-S."/>
            <person name="Joung Y."/>
            <person name="Han J.-H."/>
            <person name="Kim S.B."/>
        </authorList>
    </citation>
    <scope>NUCLEOTIDE SEQUENCE [LARGE SCALE GENOMIC DNA]</scope>
    <source>
        <strain evidence="2 3">R1-15</strain>
    </source>
</reference>
<gene>
    <name evidence="2" type="ORF">DN068_06965</name>
</gene>
<dbReference type="AlphaFoldDB" id="A0A2W2AN25"/>
<sequence length="538" mass="58978">MIKCQTVFMQIRNCGKQRLRFLILICTLILLFFEKPQMASAQPPQAPRGSFYDYYAYLFPLLTTTSGADTASTAVVALSYVTPDSFLKAATGFFINTYRSDKKKCFCTSAHFINNYFSGTPSIGGKVSLESYFKYWGRPAPFNIIYNENLSSYSATLPAELVAYQFSQDNDGTADIALLLVDEDFLPIQNFSTLGYSFENSFTINDRFFAVGHPHKLAQRIIDSVKYAFHDMFRDNYYMLSLDSRQNTSTGASGGPILKKTSSGAYVTGALKGLRTYSQIPDAVVALTDPGKKLLYSGSIEVSSMSVIMDEIKANCWKSRTEQDLLASGDYKKSIKEDNSVLFSDHYGADKAIAGTSGIQSQRNAAYTTSNPGISLVTGKSIAITGIVDPGVEANLATIYVVSPEVNLNDAFSYTSATGKELDVNSMVLEPATTQAAQRRTGTIANESLVPGVKENGVVVVYPNPTSGFVNIVGLPKSEMPYNVQVYNAAGLLVRNESHMEEACRINLSDLPEGSYLVFVTQQGKELLREKLIKHGMN</sequence>
<dbReference type="Proteomes" id="UP000248745">
    <property type="component" value="Unassembled WGS sequence"/>
</dbReference>
<dbReference type="OrthoDB" id="3179827at2"/>
<dbReference type="InterPro" id="IPR026444">
    <property type="entry name" value="Secre_tail"/>
</dbReference>
<evidence type="ECO:0000259" key="1">
    <source>
        <dbReference type="Pfam" id="PF18962"/>
    </source>
</evidence>
<accession>A0A2W2AN25</accession>
<evidence type="ECO:0000313" key="3">
    <source>
        <dbReference type="Proteomes" id="UP000248745"/>
    </source>
</evidence>
<comment type="caution">
    <text evidence="2">The sequence shown here is derived from an EMBL/GenBank/DDBJ whole genome shotgun (WGS) entry which is preliminary data.</text>
</comment>
<dbReference type="SUPFAM" id="SSF50494">
    <property type="entry name" value="Trypsin-like serine proteases"/>
    <property type="match status" value="1"/>
</dbReference>
<feature type="domain" description="Secretion system C-terminal sorting" evidence="1">
    <location>
        <begin position="461"/>
        <end position="533"/>
    </location>
</feature>
<evidence type="ECO:0000313" key="2">
    <source>
        <dbReference type="EMBL" id="PZF73730.1"/>
    </source>
</evidence>